<proteinExistence type="predicted"/>
<sequence length="28" mass="2972">MSRRPWTGPAEAFAMLSIARVPAAASAR</sequence>
<comment type="caution">
    <text evidence="1">The sequence shown here is derived from an EMBL/GenBank/DDBJ whole genome shotgun (WGS) entry which is preliminary data.</text>
</comment>
<accession>A0A323V4I3</accession>
<dbReference type="Proteomes" id="UP000247602">
    <property type="component" value="Unassembled WGS sequence"/>
</dbReference>
<protein>
    <submittedName>
        <fullName evidence="1">Cobalamin biosynthesis protein CobS</fullName>
    </submittedName>
</protein>
<dbReference type="EMBL" id="QKNV01000493">
    <property type="protein sequence ID" value="PZA18970.1"/>
    <property type="molecule type" value="Genomic_DNA"/>
</dbReference>
<organism evidence="1 2">
    <name type="scientific">Modestobacter versicolor</name>
    <dbReference type="NCBI Taxonomy" id="429133"/>
    <lineage>
        <taxon>Bacteria</taxon>
        <taxon>Bacillati</taxon>
        <taxon>Actinomycetota</taxon>
        <taxon>Actinomycetes</taxon>
        <taxon>Geodermatophilales</taxon>
        <taxon>Geodermatophilaceae</taxon>
        <taxon>Modestobacter</taxon>
    </lineage>
</organism>
<evidence type="ECO:0000313" key="1">
    <source>
        <dbReference type="EMBL" id="PZA18970.1"/>
    </source>
</evidence>
<feature type="non-terminal residue" evidence="1">
    <location>
        <position position="28"/>
    </location>
</feature>
<name>A0A323V4I3_9ACTN</name>
<dbReference type="AlphaFoldDB" id="A0A323V4I3"/>
<keyword evidence="2" id="KW-1185">Reference proteome</keyword>
<evidence type="ECO:0000313" key="2">
    <source>
        <dbReference type="Proteomes" id="UP000247602"/>
    </source>
</evidence>
<reference evidence="1 2" key="1">
    <citation type="submission" date="2018-06" db="EMBL/GenBank/DDBJ databases">
        <title>Draft genome sequence of Modestobacter versicolor CP153-2.</title>
        <authorList>
            <person name="Gundlapally S.R."/>
        </authorList>
    </citation>
    <scope>NUCLEOTIDE SEQUENCE [LARGE SCALE GENOMIC DNA]</scope>
    <source>
        <strain evidence="1 2">CP153-2</strain>
    </source>
</reference>
<gene>
    <name evidence="1" type="ORF">DMO24_23215</name>
</gene>